<keyword evidence="1" id="KW-0479">Metal-binding</keyword>
<dbReference type="SUPFAM" id="SSF144232">
    <property type="entry name" value="HIT/MYND zinc finger-like"/>
    <property type="match status" value="1"/>
</dbReference>
<keyword evidence="3" id="KW-0862">Zinc</keyword>
<name>A0A9N9VGR5_9HYPO</name>
<gene>
    <name evidence="6" type="ORF">CRHIZ90672A_00009472</name>
</gene>
<evidence type="ECO:0000256" key="3">
    <source>
        <dbReference type="ARBA" id="ARBA00022833"/>
    </source>
</evidence>
<accession>A0A9N9VGR5</accession>
<dbReference type="PROSITE" id="PS50865">
    <property type="entry name" value="ZF_MYND_2"/>
    <property type="match status" value="1"/>
</dbReference>
<dbReference type="EMBL" id="CABFNQ020000717">
    <property type="protein sequence ID" value="CAH0025952.1"/>
    <property type="molecule type" value="Genomic_DNA"/>
</dbReference>
<evidence type="ECO:0000256" key="1">
    <source>
        <dbReference type="ARBA" id="ARBA00022723"/>
    </source>
</evidence>
<proteinExistence type="predicted"/>
<keyword evidence="7" id="KW-1185">Reference proteome</keyword>
<comment type="caution">
    <text evidence="6">The sequence shown here is derived from an EMBL/GenBank/DDBJ whole genome shotgun (WGS) entry which is preliminary data.</text>
</comment>
<keyword evidence="2 4" id="KW-0863">Zinc-finger</keyword>
<protein>
    <recommendedName>
        <fullName evidence="5">MYND-type domain-containing protein</fullName>
    </recommendedName>
</protein>
<organism evidence="6 7">
    <name type="scientific">Clonostachys rhizophaga</name>
    <dbReference type="NCBI Taxonomy" id="160324"/>
    <lineage>
        <taxon>Eukaryota</taxon>
        <taxon>Fungi</taxon>
        <taxon>Dikarya</taxon>
        <taxon>Ascomycota</taxon>
        <taxon>Pezizomycotina</taxon>
        <taxon>Sordariomycetes</taxon>
        <taxon>Hypocreomycetidae</taxon>
        <taxon>Hypocreales</taxon>
        <taxon>Bionectriaceae</taxon>
        <taxon>Clonostachys</taxon>
    </lineage>
</organism>
<dbReference type="Pfam" id="PF01753">
    <property type="entry name" value="zf-MYND"/>
    <property type="match status" value="1"/>
</dbReference>
<dbReference type="InterPro" id="IPR002893">
    <property type="entry name" value="Znf_MYND"/>
</dbReference>
<feature type="domain" description="MYND-type" evidence="5">
    <location>
        <begin position="23"/>
        <end position="67"/>
    </location>
</feature>
<sequence>MDRPKLTGHRRLPPSLIDKDRKCQNCHQPGATKACSGCKISDIGSICTRYCNDACQKQHWSLHKPICRDRRRLARAVRLLTEVWEAFSTLAYDRYLTYKVEKGGFISAHGEPDLTKDLGWTGETIFRDFHRDVVPNDAEDAVKLAILHDCSCGEVISAGLGLVELFLKPVCSTIHEARLHPQDLAMFIIPPGGIAAACNTHWVLYVQVNSGESFAIDITGAQFGWHEKMYEWDVYLQHRAIFDRCQKLGDYNGYWRAKMVAYESNTIQRQAYELRSQICTGTEEALKAFLALKHANVLSLVSTRDAAVFSAQKTELIDRAVSYIKTTIHKLTVVQVKGRWYMELMEVIPGKFRLDPRVVDEERFAKKMEKAYFTREEVEELRSLGLGI</sequence>
<evidence type="ECO:0000313" key="7">
    <source>
        <dbReference type="Proteomes" id="UP000696573"/>
    </source>
</evidence>
<dbReference type="Proteomes" id="UP000696573">
    <property type="component" value="Unassembled WGS sequence"/>
</dbReference>
<dbReference type="AlphaFoldDB" id="A0A9N9VGR5"/>
<evidence type="ECO:0000313" key="6">
    <source>
        <dbReference type="EMBL" id="CAH0025952.1"/>
    </source>
</evidence>
<dbReference type="GO" id="GO:0008270">
    <property type="term" value="F:zinc ion binding"/>
    <property type="evidence" value="ECO:0007669"/>
    <property type="project" value="UniProtKB-KW"/>
</dbReference>
<dbReference type="OrthoDB" id="432970at2759"/>
<evidence type="ECO:0000256" key="2">
    <source>
        <dbReference type="ARBA" id="ARBA00022771"/>
    </source>
</evidence>
<reference evidence="6" key="1">
    <citation type="submission" date="2021-10" db="EMBL/GenBank/DDBJ databases">
        <authorList>
            <person name="Piombo E."/>
        </authorList>
    </citation>
    <scope>NUCLEOTIDE SEQUENCE</scope>
</reference>
<dbReference type="Gene3D" id="6.10.140.2220">
    <property type="match status" value="1"/>
</dbReference>
<evidence type="ECO:0000259" key="5">
    <source>
        <dbReference type="PROSITE" id="PS50865"/>
    </source>
</evidence>
<evidence type="ECO:0000256" key="4">
    <source>
        <dbReference type="PROSITE-ProRule" id="PRU00134"/>
    </source>
</evidence>